<dbReference type="InterPro" id="IPR002491">
    <property type="entry name" value="ABC_transptr_periplasmic_BD"/>
</dbReference>
<evidence type="ECO:0000313" key="3">
    <source>
        <dbReference type="EMBL" id="PTA68199.1"/>
    </source>
</evidence>
<dbReference type="Gene3D" id="3.40.50.1980">
    <property type="entry name" value="Nitrogenase molybdenum iron protein domain"/>
    <property type="match status" value="2"/>
</dbReference>
<dbReference type="PANTHER" id="PTHR42860">
    <property type="entry name" value="VITAMIN B12-BINDING PROTEIN"/>
    <property type="match status" value="1"/>
</dbReference>
<dbReference type="Pfam" id="PF01497">
    <property type="entry name" value="Peripla_BP_2"/>
    <property type="match status" value="1"/>
</dbReference>
<name>A0A2T3W8I3_9DEIO</name>
<dbReference type="RefSeq" id="WP_107137793.1">
    <property type="nucleotide sequence ID" value="NZ_PYSV01000007.1"/>
</dbReference>
<evidence type="ECO:0000256" key="1">
    <source>
        <dbReference type="ARBA" id="ARBA00022729"/>
    </source>
</evidence>
<proteinExistence type="predicted"/>
<evidence type="ECO:0000313" key="4">
    <source>
        <dbReference type="Proteomes" id="UP000240317"/>
    </source>
</evidence>
<dbReference type="Proteomes" id="UP000240317">
    <property type="component" value="Unassembled WGS sequence"/>
</dbReference>
<dbReference type="InterPro" id="IPR054828">
    <property type="entry name" value="Vit_B12_bind_prot"/>
</dbReference>
<dbReference type="InterPro" id="IPR051030">
    <property type="entry name" value="Vitamin_B12-ABC_binding"/>
</dbReference>
<keyword evidence="4" id="KW-1185">Reference proteome</keyword>
<dbReference type="AlphaFoldDB" id="A0A2T3W8I3"/>
<dbReference type="SUPFAM" id="SSF53807">
    <property type="entry name" value="Helical backbone' metal receptor"/>
    <property type="match status" value="1"/>
</dbReference>
<dbReference type="PANTHER" id="PTHR42860:SF2">
    <property type="entry name" value="BLL4160 PROTEIN"/>
    <property type="match status" value="1"/>
</dbReference>
<dbReference type="EMBL" id="PYSV01000007">
    <property type="protein sequence ID" value="PTA68199.1"/>
    <property type="molecule type" value="Genomic_DNA"/>
</dbReference>
<dbReference type="OrthoDB" id="9787772at2"/>
<feature type="domain" description="Fe/B12 periplasmic-binding" evidence="2">
    <location>
        <begin position="2"/>
        <end position="243"/>
    </location>
</feature>
<dbReference type="NCBIfam" id="NF038402">
    <property type="entry name" value="TroA_like"/>
    <property type="match status" value="1"/>
</dbReference>
<gene>
    <name evidence="3" type="ORF">C8263_09070</name>
</gene>
<reference evidence="3 4" key="1">
    <citation type="submission" date="2018-03" db="EMBL/GenBank/DDBJ databases">
        <title>Draft genome of Deinococcus sp. OD32.</title>
        <authorList>
            <person name="Wang X.-P."/>
            <person name="Du Z.-J."/>
        </authorList>
    </citation>
    <scope>NUCLEOTIDE SEQUENCE [LARGE SCALE GENOMIC DNA]</scope>
    <source>
        <strain evidence="3 4">OD32</strain>
    </source>
</reference>
<protein>
    <submittedName>
        <fullName evidence="3">Cobalamin-binding protein</fullName>
    </submittedName>
</protein>
<evidence type="ECO:0000259" key="2">
    <source>
        <dbReference type="PROSITE" id="PS50983"/>
    </source>
</evidence>
<sequence length="263" mass="27528">MRLASLTCSNTDILQALNATGLLVAVDSHSDAPGIGHATRLGPDLNIDVPALVAARPDLVLASLSVPGMERVVAEVQAAGLNTVVLDPTGLDQTLASIRQVGALIGRAAQGEALAQALDDELTGLCRDTERPARVVVEWWPRPIIAATRESWVTDLLNRLGAVNALGELEGRSRPLTLEQVRAAQPDLIVCSWCGVKKLRPEVIEARGLGAAVVAIPESGLGRPGPRLLEGARQLRAAIDGLVGGGLLEGEAGSGRRNAERTR</sequence>
<keyword evidence="1" id="KW-0732">Signal</keyword>
<accession>A0A2T3W8I3</accession>
<organism evidence="3 4">
    <name type="scientific">Deinococcus arcticus</name>
    <dbReference type="NCBI Taxonomy" id="2136176"/>
    <lineage>
        <taxon>Bacteria</taxon>
        <taxon>Thermotogati</taxon>
        <taxon>Deinococcota</taxon>
        <taxon>Deinococci</taxon>
        <taxon>Deinococcales</taxon>
        <taxon>Deinococcaceae</taxon>
        <taxon>Deinococcus</taxon>
    </lineage>
</organism>
<comment type="caution">
    <text evidence="3">The sequence shown here is derived from an EMBL/GenBank/DDBJ whole genome shotgun (WGS) entry which is preliminary data.</text>
</comment>
<dbReference type="PROSITE" id="PS50983">
    <property type="entry name" value="FE_B12_PBP"/>
    <property type="match status" value="1"/>
</dbReference>